<dbReference type="PANTHER" id="PTHR43792:SF1">
    <property type="entry name" value="N-ACETYLTRANSFERASE DOMAIN-CONTAINING PROTEIN"/>
    <property type="match status" value="1"/>
</dbReference>
<gene>
    <name evidence="2" type="ORF">GCM10010305_51590</name>
</gene>
<sequence length="167" mass="17818">MREENVLAEVIVTGRLELVPLGVGHAEEMVGVLGDPALHGFVGGVPEGLEELRARYARWEAGAPEAGTSWCNWVVRARGEGRLVGTVQATVIGEEAEVAWVVGSAWQGRGYASEAARALVGWLRDRGRTVVAHVHPDHHASAAVARAAGLVPTGEVHDGEARWRLPE</sequence>
<dbReference type="InterPro" id="IPR051531">
    <property type="entry name" value="N-acetyltransferase"/>
</dbReference>
<comment type="caution">
    <text evidence="2">The sequence shown here is derived from an EMBL/GenBank/DDBJ whole genome shotgun (WGS) entry which is preliminary data.</text>
</comment>
<dbReference type="InterPro" id="IPR016181">
    <property type="entry name" value="Acyl_CoA_acyltransferase"/>
</dbReference>
<dbReference type="AlphaFoldDB" id="A0A918T7E5"/>
<organism evidence="2 3">
    <name type="scientific">Streptomyces termitum</name>
    <dbReference type="NCBI Taxonomy" id="67368"/>
    <lineage>
        <taxon>Bacteria</taxon>
        <taxon>Bacillati</taxon>
        <taxon>Actinomycetota</taxon>
        <taxon>Actinomycetes</taxon>
        <taxon>Kitasatosporales</taxon>
        <taxon>Streptomycetaceae</taxon>
        <taxon>Streptomyces</taxon>
    </lineage>
</organism>
<dbReference type="Pfam" id="PF13302">
    <property type="entry name" value="Acetyltransf_3"/>
    <property type="match status" value="1"/>
</dbReference>
<feature type="domain" description="N-acetyltransferase" evidence="1">
    <location>
        <begin position="16"/>
        <end position="167"/>
    </location>
</feature>
<evidence type="ECO:0000313" key="2">
    <source>
        <dbReference type="EMBL" id="GHB01991.1"/>
    </source>
</evidence>
<dbReference type="SUPFAM" id="SSF55729">
    <property type="entry name" value="Acyl-CoA N-acyltransferases (Nat)"/>
    <property type="match status" value="1"/>
</dbReference>
<evidence type="ECO:0000313" key="3">
    <source>
        <dbReference type="Proteomes" id="UP000644020"/>
    </source>
</evidence>
<dbReference type="PANTHER" id="PTHR43792">
    <property type="entry name" value="GNAT FAMILY, PUTATIVE (AFU_ORTHOLOGUE AFUA_3G00765)-RELATED-RELATED"/>
    <property type="match status" value="1"/>
</dbReference>
<dbReference type="Gene3D" id="3.40.630.30">
    <property type="match status" value="1"/>
</dbReference>
<evidence type="ECO:0000259" key="1">
    <source>
        <dbReference type="PROSITE" id="PS51186"/>
    </source>
</evidence>
<dbReference type="EMBL" id="BMUL01000016">
    <property type="protein sequence ID" value="GHB01991.1"/>
    <property type="molecule type" value="Genomic_DNA"/>
</dbReference>
<proteinExistence type="predicted"/>
<reference evidence="2" key="2">
    <citation type="submission" date="2020-09" db="EMBL/GenBank/DDBJ databases">
        <authorList>
            <person name="Sun Q."/>
            <person name="Ohkuma M."/>
        </authorList>
    </citation>
    <scope>NUCLEOTIDE SEQUENCE</scope>
    <source>
        <strain evidence="2">JCM 4518</strain>
    </source>
</reference>
<dbReference type="Proteomes" id="UP000644020">
    <property type="component" value="Unassembled WGS sequence"/>
</dbReference>
<name>A0A918T7E5_9ACTN</name>
<dbReference type="InterPro" id="IPR000182">
    <property type="entry name" value="GNAT_dom"/>
</dbReference>
<dbReference type="GO" id="GO:0016747">
    <property type="term" value="F:acyltransferase activity, transferring groups other than amino-acyl groups"/>
    <property type="evidence" value="ECO:0007669"/>
    <property type="project" value="InterPro"/>
</dbReference>
<dbReference type="CDD" id="cd04301">
    <property type="entry name" value="NAT_SF"/>
    <property type="match status" value="1"/>
</dbReference>
<protein>
    <submittedName>
        <fullName evidence="2">Acetyltransferase</fullName>
    </submittedName>
</protein>
<reference evidence="2" key="1">
    <citation type="journal article" date="2014" name="Int. J. Syst. Evol. Microbiol.">
        <title>Complete genome sequence of Corynebacterium casei LMG S-19264T (=DSM 44701T), isolated from a smear-ripened cheese.</title>
        <authorList>
            <consortium name="US DOE Joint Genome Institute (JGI-PGF)"/>
            <person name="Walter F."/>
            <person name="Albersmeier A."/>
            <person name="Kalinowski J."/>
            <person name="Ruckert C."/>
        </authorList>
    </citation>
    <scope>NUCLEOTIDE SEQUENCE</scope>
    <source>
        <strain evidence="2">JCM 4518</strain>
    </source>
</reference>
<keyword evidence="3" id="KW-1185">Reference proteome</keyword>
<dbReference type="PROSITE" id="PS51186">
    <property type="entry name" value="GNAT"/>
    <property type="match status" value="1"/>
</dbReference>
<accession>A0A918T7E5</accession>